<dbReference type="PROSITE" id="PS50404">
    <property type="entry name" value="GST_NTER"/>
    <property type="match status" value="1"/>
</dbReference>
<accession>A0A2A4MWC0</accession>
<sequence length="215" mass="24603">MDLVIGNKNYSSWSLRPWLLLSAFGLDFKEINETLIKTDRRQRLAKYSPSCKVPVLIDGELRIWDSLAICEYVSEVYLQDSGWPEDRILRAQARMLCAEMHAGFQALRNEMPMNCRARRKLKLSSSVVDDIARIDDIWSSYTGEHGQLGTWMFGSFSIADCFFAPVALRFRTYGIILSDGAQLYARQLLDHPSVLEWVEAAKLEKETLLEDEVGT</sequence>
<evidence type="ECO:0000313" key="3">
    <source>
        <dbReference type="Proteomes" id="UP000218172"/>
    </source>
</evidence>
<dbReference type="GO" id="GO:0016034">
    <property type="term" value="F:maleylacetoacetate isomerase activity"/>
    <property type="evidence" value="ECO:0007669"/>
    <property type="project" value="TreeGrafter"/>
</dbReference>
<comment type="caution">
    <text evidence="2">The sequence shown here is derived from an EMBL/GenBank/DDBJ whole genome shotgun (WGS) entry which is preliminary data.</text>
</comment>
<dbReference type="SFLD" id="SFLDS00019">
    <property type="entry name" value="Glutathione_Transferase_(cytos"/>
    <property type="match status" value="1"/>
</dbReference>
<dbReference type="GO" id="GO:0006749">
    <property type="term" value="P:glutathione metabolic process"/>
    <property type="evidence" value="ECO:0007669"/>
    <property type="project" value="TreeGrafter"/>
</dbReference>
<organism evidence="2 3">
    <name type="scientific">SAR86 cluster bacterium</name>
    <dbReference type="NCBI Taxonomy" id="2030880"/>
    <lineage>
        <taxon>Bacteria</taxon>
        <taxon>Pseudomonadati</taxon>
        <taxon>Pseudomonadota</taxon>
        <taxon>Gammaproteobacteria</taxon>
        <taxon>SAR86 cluster</taxon>
    </lineage>
</organism>
<dbReference type="InterPro" id="IPR036249">
    <property type="entry name" value="Thioredoxin-like_sf"/>
</dbReference>
<dbReference type="SUPFAM" id="SSF52833">
    <property type="entry name" value="Thioredoxin-like"/>
    <property type="match status" value="1"/>
</dbReference>
<dbReference type="InterPro" id="IPR036282">
    <property type="entry name" value="Glutathione-S-Trfase_C_sf"/>
</dbReference>
<name>A0A2A4MWC0_9GAMM</name>
<dbReference type="Gene3D" id="1.20.1050.10">
    <property type="match status" value="1"/>
</dbReference>
<feature type="domain" description="GST N-terminal" evidence="1">
    <location>
        <begin position="1"/>
        <end position="81"/>
    </location>
</feature>
<proteinExistence type="predicted"/>
<dbReference type="CDD" id="cd03043">
    <property type="entry name" value="GST_N_1"/>
    <property type="match status" value="1"/>
</dbReference>
<keyword evidence="2" id="KW-0808">Transferase</keyword>
<gene>
    <name evidence="2" type="ORF">COC19_00105</name>
</gene>
<dbReference type="Pfam" id="PF13409">
    <property type="entry name" value="GST_N_2"/>
    <property type="match status" value="1"/>
</dbReference>
<dbReference type="PANTHER" id="PTHR42673:SF4">
    <property type="entry name" value="MALEYLACETOACETATE ISOMERASE"/>
    <property type="match status" value="1"/>
</dbReference>
<dbReference type="GO" id="GO:0004364">
    <property type="term" value="F:glutathione transferase activity"/>
    <property type="evidence" value="ECO:0007669"/>
    <property type="project" value="TreeGrafter"/>
</dbReference>
<reference evidence="3" key="1">
    <citation type="submission" date="2017-08" db="EMBL/GenBank/DDBJ databases">
        <title>A dynamic microbial community with high functional redundancy inhabits the cold, oxic subseafloor aquifer.</title>
        <authorList>
            <person name="Tully B.J."/>
            <person name="Wheat C.G."/>
            <person name="Glazer B.T."/>
            <person name="Huber J.A."/>
        </authorList>
    </citation>
    <scope>NUCLEOTIDE SEQUENCE [LARGE SCALE GENOMIC DNA]</scope>
</reference>
<dbReference type="SUPFAM" id="SSF47616">
    <property type="entry name" value="GST C-terminal domain-like"/>
    <property type="match status" value="1"/>
</dbReference>
<dbReference type="InterPro" id="IPR004045">
    <property type="entry name" value="Glutathione_S-Trfase_N"/>
</dbReference>
<protein>
    <submittedName>
        <fullName evidence="2">Glutathione S-transferase</fullName>
    </submittedName>
</protein>
<dbReference type="Proteomes" id="UP000218172">
    <property type="component" value="Unassembled WGS sequence"/>
</dbReference>
<dbReference type="AlphaFoldDB" id="A0A2A4MWC0"/>
<dbReference type="PANTHER" id="PTHR42673">
    <property type="entry name" value="MALEYLACETOACETATE ISOMERASE"/>
    <property type="match status" value="1"/>
</dbReference>
<dbReference type="InterPro" id="IPR040079">
    <property type="entry name" value="Glutathione_S-Trfase"/>
</dbReference>
<evidence type="ECO:0000259" key="1">
    <source>
        <dbReference type="PROSITE" id="PS50404"/>
    </source>
</evidence>
<dbReference type="CDD" id="cd03194">
    <property type="entry name" value="GST_C_3"/>
    <property type="match status" value="1"/>
</dbReference>
<dbReference type="EMBL" id="NVQR01000001">
    <property type="protein sequence ID" value="PCH64213.1"/>
    <property type="molecule type" value="Genomic_DNA"/>
</dbReference>
<dbReference type="Gene3D" id="3.40.30.10">
    <property type="entry name" value="Glutaredoxin"/>
    <property type="match status" value="1"/>
</dbReference>
<evidence type="ECO:0000313" key="2">
    <source>
        <dbReference type="EMBL" id="PCH64213.1"/>
    </source>
</evidence>
<dbReference type="GO" id="GO:0006559">
    <property type="term" value="P:L-phenylalanine catabolic process"/>
    <property type="evidence" value="ECO:0007669"/>
    <property type="project" value="TreeGrafter"/>
</dbReference>